<dbReference type="PANTHER" id="PTHR10366">
    <property type="entry name" value="NAD DEPENDENT EPIMERASE/DEHYDRATASE"/>
    <property type="match status" value="1"/>
</dbReference>
<dbReference type="CDD" id="cd05227">
    <property type="entry name" value="AR_SDR_e"/>
    <property type="match status" value="1"/>
</dbReference>
<evidence type="ECO:0000256" key="2">
    <source>
        <dbReference type="ARBA" id="ARBA00023445"/>
    </source>
</evidence>
<dbReference type="PANTHER" id="PTHR10366:SF564">
    <property type="entry name" value="STEROL-4-ALPHA-CARBOXYLATE 3-DEHYDROGENASE, DECARBOXYLATING"/>
    <property type="match status" value="1"/>
</dbReference>
<dbReference type="FunFam" id="3.40.50.720:FF:000191">
    <property type="entry name" value="Methylglyoxal reductase (NADPH-dependent)"/>
    <property type="match status" value="1"/>
</dbReference>
<dbReference type="HOGENOM" id="CLU_007383_9_2_1"/>
<dbReference type="VEuPathDB" id="FungiDB:PV06_02077"/>
<evidence type="ECO:0000313" key="5">
    <source>
        <dbReference type="Proteomes" id="UP000053342"/>
    </source>
</evidence>
<accession>A0A0D2DV14</accession>
<dbReference type="InterPro" id="IPR036291">
    <property type="entry name" value="NAD(P)-bd_dom_sf"/>
</dbReference>
<dbReference type="InterPro" id="IPR050425">
    <property type="entry name" value="NAD(P)_dehydrat-like"/>
</dbReference>
<organism evidence="4 5">
    <name type="scientific">Exophiala oligosperma</name>
    <dbReference type="NCBI Taxonomy" id="215243"/>
    <lineage>
        <taxon>Eukaryota</taxon>
        <taxon>Fungi</taxon>
        <taxon>Dikarya</taxon>
        <taxon>Ascomycota</taxon>
        <taxon>Pezizomycotina</taxon>
        <taxon>Eurotiomycetes</taxon>
        <taxon>Chaetothyriomycetidae</taxon>
        <taxon>Chaetothyriales</taxon>
        <taxon>Herpotrichiellaceae</taxon>
        <taxon>Exophiala</taxon>
    </lineage>
</organism>
<dbReference type="InterPro" id="IPR001509">
    <property type="entry name" value="Epimerase_deHydtase"/>
</dbReference>
<reference evidence="4 5" key="1">
    <citation type="submission" date="2015-01" db="EMBL/GenBank/DDBJ databases">
        <title>The Genome Sequence of Exophiala oligosperma CBS72588.</title>
        <authorList>
            <consortium name="The Broad Institute Genomics Platform"/>
            <person name="Cuomo C."/>
            <person name="de Hoog S."/>
            <person name="Gorbushina A."/>
            <person name="Stielow B."/>
            <person name="Teixiera M."/>
            <person name="Abouelleil A."/>
            <person name="Chapman S.B."/>
            <person name="Priest M."/>
            <person name="Young S.K."/>
            <person name="Wortman J."/>
            <person name="Nusbaum C."/>
            <person name="Birren B."/>
        </authorList>
    </citation>
    <scope>NUCLEOTIDE SEQUENCE [LARGE SCALE GENOMIC DNA]</scope>
    <source>
        <strain evidence="4 5">CBS 72588</strain>
    </source>
</reference>
<keyword evidence="5" id="KW-1185">Reference proteome</keyword>
<proteinExistence type="inferred from homology"/>
<dbReference type="Pfam" id="PF01370">
    <property type="entry name" value="Epimerase"/>
    <property type="match status" value="1"/>
</dbReference>
<evidence type="ECO:0000313" key="4">
    <source>
        <dbReference type="EMBL" id="KIW46405.1"/>
    </source>
</evidence>
<feature type="domain" description="NAD-dependent epimerase/dehydratase" evidence="3">
    <location>
        <begin position="40"/>
        <end position="288"/>
    </location>
</feature>
<dbReference type="GO" id="GO:0016616">
    <property type="term" value="F:oxidoreductase activity, acting on the CH-OH group of donors, NAD or NADP as acceptor"/>
    <property type="evidence" value="ECO:0007669"/>
    <property type="project" value="TreeGrafter"/>
</dbReference>
<protein>
    <recommendedName>
        <fullName evidence="3">NAD-dependent epimerase/dehydratase domain-containing protein</fullName>
    </recommendedName>
</protein>
<dbReference type="OrthoDB" id="2735536at2759"/>
<dbReference type="Gene3D" id="3.40.50.720">
    <property type="entry name" value="NAD(P)-binding Rossmann-like Domain"/>
    <property type="match status" value="1"/>
</dbReference>
<dbReference type="GeneID" id="27354151"/>
<dbReference type="SUPFAM" id="SSF51735">
    <property type="entry name" value="NAD(P)-binding Rossmann-fold domains"/>
    <property type="match status" value="1"/>
</dbReference>
<sequence length="365" mass="39859">MFFAGGGKATSSLFRVEMWAVGGVRRTSLRSNAFLQAIRGSGFIATHILRVLLERGYDVVTTVRSSSKGDKILQAYPDIPKSKLSYVVVEDIAKAGAFDEAVKSDPPFDIVIHTASPFHDKFEHPKDIIEPAINGTTSILKAIKASAPTVKRVVLTSSFASMFNSDASISVYDESSWNPITLDAAMADRAKAYRGSKTLAERAAWDFVQNEKPSFDLVTMCPPLVYGPVMHHLSSLESLNTSNQRIRDFIQGKFQDGLPPVVGSVLWTDVRDLALAHVKAAEVPEAGGRRFFITAGHYSSKRIVDAIRATHPELSSRLPASDTDDLPKDVYGYDNSQARQILGLTFRPLQESIGDTVTSLLKLGA</sequence>
<dbReference type="AlphaFoldDB" id="A0A0D2DV14"/>
<gene>
    <name evidence="4" type="ORF">PV06_02077</name>
</gene>
<keyword evidence="1" id="KW-0560">Oxidoreductase</keyword>
<dbReference type="EMBL" id="KN847333">
    <property type="protein sequence ID" value="KIW46405.1"/>
    <property type="molecule type" value="Genomic_DNA"/>
</dbReference>
<dbReference type="Proteomes" id="UP000053342">
    <property type="component" value="Unassembled WGS sequence"/>
</dbReference>
<dbReference type="STRING" id="215243.A0A0D2DV14"/>
<evidence type="ECO:0000259" key="3">
    <source>
        <dbReference type="Pfam" id="PF01370"/>
    </source>
</evidence>
<dbReference type="RefSeq" id="XP_016266621.1">
    <property type="nucleotide sequence ID" value="XM_016402724.1"/>
</dbReference>
<comment type="similarity">
    <text evidence="2">Belongs to the NAD(P)-dependent epimerase/dehydratase family. Dihydroflavonol-4-reductase subfamily.</text>
</comment>
<name>A0A0D2DV14_9EURO</name>
<evidence type="ECO:0000256" key="1">
    <source>
        <dbReference type="ARBA" id="ARBA00023002"/>
    </source>
</evidence>